<dbReference type="PANTHER" id="PTHR43793:SF2">
    <property type="entry name" value="BIFUNCTIONAL PROTEIN HLDE"/>
    <property type="match status" value="1"/>
</dbReference>
<proteinExistence type="predicted"/>
<evidence type="ECO:0000259" key="6">
    <source>
        <dbReference type="Pfam" id="PF01467"/>
    </source>
</evidence>
<evidence type="ECO:0008006" key="8">
    <source>
        <dbReference type="Google" id="ProtNLM"/>
    </source>
</evidence>
<dbReference type="InterPro" id="IPR004821">
    <property type="entry name" value="Cyt_trans-like"/>
</dbReference>
<evidence type="ECO:0000256" key="4">
    <source>
        <dbReference type="ARBA" id="ARBA00023277"/>
    </source>
</evidence>
<feature type="domain" description="Carbohydrate kinase PfkB" evidence="5">
    <location>
        <begin position="4"/>
        <end position="52"/>
    </location>
</feature>
<dbReference type="GO" id="GO:0016779">
    <property type="term" value="F:nucleotidyltransferase activity"/>
    <property type="evidence" value="ECO:0007669"/>
    <property type="project" value="UniProtKB-KW"/>
</dbReference>
<dbReference type="NCBIfam" id="TIGR00125">
    <property type="entry name" value="cyt_tran_rel"/>
    <property type="match status" value="1"/>
</dbReference>
<dbReference type="Pfam" id="PF00294">
    <property type="entry name" value="PfkB"/>
    <property type="match status" value="1"/>
</dbReference>
<sequence length="206" mass="22882">KAETQEVFDVVGAGDMVISVLAYLLAGGASIEQAGFWAQLAAGMAIQHVGVVSFTRSDLLHRFEYGETSGKIMTLEQLSRYLPHQELPLIFTNGYFDDISAGHLKFLHQLNTLNGFNVVAINSDRSISQEKGEAPLLNERERAMLLSSVESVNRVIIFDEADASHLIRTLRPVRVVKGERYRNQSLPEKDAIDEVGALIEFFPEYG</sequence>
<evidence type="ECO:0000256" key="1">
    <source>
        <dbReference type="ARBA" id="ARBA00022679"/>
    </source>
</evidence>
<keyword evidence="1" id="KW-0808">Transferase</keyword>
<keyword evidence="3" id="KW-0511">Multifunctional enzyme</keyword>
<evidence type="ECO:0000256" key="2">
    <source>
        <dbReference type="ARBA" id="ARBA00022695"/>
    </source>
</evidence>
<evidence type="ECO:0000259" key="5">
    <source>
        <dbReference type="Pfam" id="PF00294"/>
    </source>
</evidence>
<feature type="non-terminal residue" evidence="7">
    <location>
        <position position="1"/>
    </location>
</feature>
<dbReference type="Gene3D" id="3.40.50.620">
    <property type="entry name" value="HUPs"/>
    <property type="match status" value="1"/>
</dbReference>
<keyword evidence="4" id="KW-0119">Carbohydrate metabolism</keyword>
<name>A0A382MFH8_9ZZZZ</name>
<protein>
    <recommendedName>
        <fullName evidence="8">Cytidyltransferase-like domain-containing protein</fullName>
    </recommendedName>
</protein>
<dbReference type="InterPro" id="IPR029056">
    <property type="entry name" value="Ribokinase-like"/>
</dbReference>
<evidence type="ECO:0000313" key="7">
    <source>
        <dbReference type="EMBL" id="SVC46487.1"/>
    </source>
</evidence>
<dbReference type="InterPro" id="IPR011611">
    <property type="entry name" value="PfkB_dom"/>
</dbReference>
<dbReference type="SUPFAM" id="SSF53613">
    <property type="entry name" value="Ribokinase-like"/>
    <property type="match status" value="1"/>
</dbReference>
<reference evidence="7" key="1">
    <citation type="submission" date="2018-05" db="EMBL/GenBank/DDBJ databases">
        <authorList>
            <person name="Lanie J.A."/>
            <person name="Ng W.-L."/>
            <person name="Kazmierczak K.M."/>
            <person name="Andrzejewski T.M."/>
            <person name="Davidsen T.M."/>
            <person name="Wayne K.J."/>
            <person name="Tettelin H."/>
            <person name="Glass J.I."/>
            <person name="Rusch D."/>
            <person name="Podicherti R."/>
            <person name="Tsui H.-C.T."/>
            <person name="Winkler M.E."/>
        </authorList>
    </citation>
    <scope>NUCLEOTIDE SEQUENCE</scope>
</reference>
<dbReference type="Pfam" id="PF01467">
    <property type="entry name" value="CTP_transf_like"/>
    <property type="match status" value="1"/>
</dbReference>
<dbReference type="InterPro" id="IPR014729">
    <property type="entry name" value="Rossmann-like_a/b/a_fold"/>
</dbReference>
<evidence type="ECO:0000256" key="3">
    <source>
        <dbReference type="ARBA" id="ARBA00023268"/>
    </source>
</evidence>
<dbReference type="Gene3D" id="3.40.1190.20">
    <property type="match status" value="1"/>
</dbReference>
<dbReference type="EMBL" id="UINC01092691">
    <property type="protein sequence ID" value="SVC46487.1"/>
    <property type="molecule type" value="Genomic_DNA"/>
</dbReference>
<dbReference type="AlphaFoldDB" id="A0A382MFH8"/>
<accession>A0A382MFH8</accession>
<dbReference type="InterPro" id="IPR050385">
    <property type="entry name" value="Archaeal_FAD_synthase"/>
</dbReference>
<keyword evidence="2" id="KW-0548">Nucleotidyltransferase</keyword>
<organism evidence="7">
    <name type="scientific">marine metagenome</name>
    <dbReference type="NCBI Taxonomy" id="408172"/>
    <lineage>
        <taxon>unclassified sequences</taxon>
        <taxon>metagenomes</taxon>
        <taxon>ecological metagenomes</taxon>
    </lineage>
</organism>
<feature type="domain" description="Cytidyltransferase-like" evidence="6">
    <location>
        <begin position="92"/>
        <end position="183"/>
    </location>
</feature>
<dbReference type="SUPFAM" id="SSF52374">
    <property type="entry name" value="Nucleotidylyl transferase"/>
    <property type="match status" value="1"/>
</dbReference>
<gene>
    <name evidence="7" type="ORF">METZ01_LOCUS299341</name>
</gene>
<dbReference type="PANTHER" id="PTHR43793">
    <property type="entry name" value="FAD SYNTHASE"/>
    <property type="match status" value="1"/>
</dbReference>